<evidence type="ECO:0000313" key="3">
    <source>
        <dbReference type="Proteomes" id="UP001500879"/>
    </source>
</evidence>
<dbReference type="Gene3D" id="3.10.180.10">
    <property type="entry name" value="2,3-Dihydroxybiphenyl 1,2-Dioxygenase, domain 1"/>
    <property type="match status" value="1"/>
</dbReference>
<proteinExistence type="predicted"/>
<name>A0ABN0Z037_9ACTN</name>
<reference evidence="2 3" key="1">
    <citation type="journal article" date="2019" name="Int. J. Syst. Evol. Microbiol.">
        <title>The Global Catalogue of Microorganisms (GCM) 10K type strain sequencing project: providing services to taxonomists for standard genome sequencing and annotation.</title>
        <authorList>
            <consortium name="The Broad Institute Genomics Platform"/>
            <consortium name="The Broad Institute Genome Sequencing Center for Infectious Disease"/>
            <person name="Wu L."/>
            <person name="Ma J."/>
        </authorList>
    </citation>
    <scope>NUCLEOTIDE SEQUENCE [LARGE SCALE GENOMIC DNA]</scope>
    <source>
        <strain evidence="2 3">JCM 4788</strain>
    </source>
</reference>
<keyword evidence="3" id="KW-1185">Reference proteome</keyword>
<accession>A0ABN0Z037</accession>
<dbReference type="RefSeq" id="WP_344029111.1">
    <property type="nucleotide sequence ID" value="NZ_BAAABX010000056.1"/>
</dbReference>
<gene>
    <name evidence="2" type="ORF">GCM10010357_52390</name>
</gene>
<dbReference type="InterPro" id="IPR029068">
    <property type="entry name" value="Glyas_Bleomycin-R_OHBP_Dase"/>
</dbReference>
<comment type="caution">
    <text evidence="2">The sequence shown here is derived from an EMBL/GenBank/DDBJ whole genome shotgun (WGS) entry which is preliminary data.</text>
</comment>
<evidence type="ECO:0000259" key="1">
    <source>
        <dbReference type="Pfam" id="PF00903"/>
    </source>
</evidence>
<dbReference type="EMBL" id="BAAABX010000056">
    <property type="protein sequence ID" value="GAA0424437.1"/>
    <property type="molecule type" value="Genomic_DNA"/>
</dbReference>
<evidence type="ECO:0000313" key="2">
    <source>
        <dbReference type="EMBL" id="GAA0424437.1"/>
    </source>
</evidence>
<protein>
    <submittedName>
        <fullName evidence="2">VOC family protein</fullName>
    </submittedName>
</protein>
<dbReference type="Pfam" id="PF00903">
    <property type="entry name" value="Glyoxalase"/>
    <property type="match status" value="1"/>
</dbReference>
<feature type="domain" description="Glyoxalase/fosfomycin resistance/dioxygenase" evidence="1">
    <location>
        <begin position="5"/>
        <end position="132"/>
    </location>
</feature>
<sequence length="137" mass="14584">MDALHTRLLVSRFADTFRFYAAVLPELTGARLVQGAEHGPYAHWDLDGEGVLMLFDRGAMAEALGTSGLPAEPPAAQDRTMLVSRVGDVDSGFALCLRHGGSAAAAPADRPEWGPSLRTAHVRDPEGNLIELQSYGG</sequence>
<dbReference type="Proteomes" id="UP001500879">
    <property type="component" value="Unassembled WGS sequence"/>
</dbReference>
<dbReference type="InterPro" id="IPR004360">
    <property type="entry name" value="Glyas_Fos-R_dOase_dom"/>
</dbReference>
<organism evidence="2 3">
    <name type="scientific">Streptomyces luteireticuli</name>
    <dbReference type="NCBI Taxonomy" id="173858"/>
    <lineage>
        <taxon>Bacteria</taxon>
        <taxon>Bacillati</taxon>
        <taxon>Actinomycetota</taxon>
        <taxon>Actinomycetes</taxon>
        <taxon>Kitasatosporales</taxon>
        <taxon>Streptomycetaceae</taxon>
        <taxon>Streptomyces</taxon>
    </lineage>
</organism>
<dbReference type="SUPFAM" id="SSF54593">
    <property type="entry name" value="Glyoxalase/Bleomycin resistance protein/Dihydroxybiphenyl dioxygenase"/>
    <property type="match status" value="1"/>
</dbReference>